<keyword evidence="2" id="KW-0802">TPR repeat</keyword>
<comment type="caution">
    <text evidence="4">The sequence shown here is derived from an EMBL/GenBank/DDBJ whole genome shotgun (WGS) entry which is preliminary data.</text>
</comment>
<dbReference type="PANTHER" id="PTHR44943">
    <property type="entry name" value="CELLULOSE SYNTHASE OPERON PROTEIN C"/>
    <property type="match status" value="1"/>
</dbReference>
<keyword evidence="5" id="KW-1185">Reference proteome</keyword>
<dbReference type="Pfam" id="PF14559">
    <property type="entry name" value="TPR_19"/>
    <property type="match status" value="1"/>
</dbReference>
<evidence type="ECO:0000256" key="1">
    <source>
        <dbReference type="ARBA" id="ARBA00022737"/>
    </source>
</evidence>
<protein>
    <submittedName>
        <fullName evidence="4">Tetratricopeptide repeat protein</fullName>
    </submittedName>
</protein>
<feature type="region of interest" description="Disordered" evidence="3">
    <location>
        <begin position="274"/>
        <end position="326"/>
    </location>
</feature>
<organism evidence="4 5">
    <name type="scientific">Candidatus Cryosericum septentrionale</name>
    <dbReference type="NCBI Taxonomy" id="2290913"/>
    <lineage>
        <taxon>Bacteria</taxon>
        <taxon>Pseudomonadati</taxon>
        <taxon>Caldisericota/Cryosericota group</taxon>
        <taxon>Candidatus Cryosericota</taxon>
        <taxon>Candidatus Cryosericia</taxon>
        <taxon>Candidatus Cryosericales</taxon>
        <taxon>Candidatus Cryosericaceae</taxon>
        <taxon>Candidatus Cryosericum</taxon>
    </lineage>
</organism>
<dbReference type="EMBL" id="QXIY01000034">
    <property type="protein sequence ID" value="RIE16225.1"/>
    <property type="molecule type" value="Genomic_DNA"/>
</dbReference>
<dbReference type="AlphaFoldDB" id="A0A398DM25"/>
<feature type="compositionally biased region" description="Polar residues" evidence="3">
    <location>
        <begin position="293"/>
        <end position="302"/>
    </location>
</feature>
<feature type="region of interest" description="Disordered" evidence="3">
    <location>
        <begin position="219"/>
        <end position="252"/>
    </location>
</feature>
<sequence>MGGVKLASSDQERLRNQIEEFVGRRDYDAALRLAVREADHAYGGQRYAQGIDVLNALIEVFKDRKVALWNIYIGAYQKIVGLDNQLGDKSATIRDLIELSRYCIKEGDFDKALAAGNSAIGIDARSTDALNQKARVLAYRRDYAQAYKVLDQSLGVSPQNPRTLYLKATILGNNGKFADALAVYEQLRMSEPSYPGLGKAIAEMRRQIDWKVKAVEGPASGMRASQFPERDRVPAIERKSKPTEPDEGARNTLETLYDEAVVRESRAGVVPVSETLEEAAPSSAPQERVPAAQKTNGESSQPDFARDLVPETPLGLNQHSRADTSGEVKMETIPVPHQAWMKPEEESPNPVRRFVPSEAAGLTVMSPKELRLASLRKEQEAATHLTQANAAATESVSQAAVTAPPSPTPGQEAERQLIGILRDINQGTMERENLMQRLSDAGSVTIPLSLGVLYFSFLRSPQDVRVMNDLLTWLGRSGYTRLPLFVVEEAAAQGAGIDFHDPQIASIILSADGTDMAAELRTRKAELLLERGDTISYVREELGMVRQAAASASAEGIVRQLVQILEHCLAVDACTQEVLATATHLGVLDQLVGRVTEDANMAKAPPLEAAIVERLGRTAVDESTFLNNEGLFQHVTLSVEKSAILRRILANAINPTVRRKVLQSVLVLGTPNMAEFTELVGLMAREHDTSNTAYLIQYLVDHRQEVTEGRFLLERLAHLVPMDFESRYGLGLAAEQLGVHDAAAGYFVAAIRAHPGDPDTVQRALEAILASGEYDLIADATSLSQLSPADVEGLVDKAAAETPGITAGSVEQRLVSAWAAFAGSRYEEAVAMSSGIVRGGGDPRFYLPMALSFVHLGLPELATRELDHAAHLPNVTDEARLVLKYHAAVIHLGQGNSRQAAQLFQEVGESSPGFRDTEELLSKCGSQGSKIVKL</sequence>
<evidence type="ECO:0000313" key="4">
    <source>
        <dbReference type="EMBL" id="RIE16225.1"/>
    </source>
</evidence>
<gene>
    <name evidence="4" type="ORF">SMC1_07900</name>
</gene>
<dbReference type="Gene3D" id="1.25.40.10">
    <property type="entry name" value="Tetratricopeptide repeat domain"/>
    <property type="match status" value="2"/>
</dbReference>
<dbReference type="InterPro" id="IPR019734">
    <property type="entry name" value="TPR_rpt"/>
</dbReference>
<dbReference type="OrthoDB" id="9893707at2"/>
<proteinExistence type="predicted"/>
<name>A0A398DM25_9BACT</name>
<keyword evidence="1" id="KW-0677">Repeat</keyword>
<dbReference type="InterPro" id="IPR051685">
    <property type="entry name" value="Ycf3/AcsC/BcsC/TPR_MFPF"/>
</dbReference>
<dbReference type="Pfam" id="PF13432">
    <property type="entry name" value="TPR_16"/>
    <property type="match status" value="1"/>
</dbReference>
<dbReference type="InterPro" id="IPR011990">
    <property type="entry name" value="TPR-like_helical_dom_sf"/>
</dbReference>
<accession>A0A398DM25</accession>
<dbReference type="SUPFAM" id="SSF48452">
    <property type="entry name" value="TPR-like"/>
    <property type="match status" value="1"/>
</dbReference>
<reference evidence="4 5" key="1">
    <citation type="submission" date="2018-09" db="EMBL/GenBank/DDBJ databases">
        <title>Discovery and Ecogenomic Context for Candidatus Cryosericales, a Global Caldiserica Order Active in Thawing Permafrost.</title>
        <authorList>
            <person name="Martinez M.A."/>
            <person name="Woodcroft B.J."/>
            <person name="Ignacio Espinoza J.C."/>
            <person name="Zayed A."/>
            <person name="Singleton C.M."/>
            <person name="Boyd J."/>
            <person name="Li Y.-F."/>
            <person name="Purvine S."/>
            <person name="Maughan H."/>
            <person name="Hodgkins S.B."/>
            <person name="Anderson D."/>
            <person name="Sederholm M."/>
            <person name="Temperton B."/>
            <person name="Saleska S.R."/>
            <person name="Tyson G.W."/>
            <person name="Rich V.I."/>
        </authorList>
    </citation>
    <scope>NUCLEOTIDE SEQUENCE [LARGE SCALE GENOMIC DNA]</scope>
    <source>
        <strain evidence="4 5">SMC1</strain>
    </source>
</reference>
<dbReference type="Proteomes" id="UP000266113">
    <property type="component" value="Unassembled WGS sequence"/>
</dbReference>
<evidence type="ECO:0000313" key="5">
    <source>
        <dbReference type="Proteomes" id="UP000266113"/>
    </source>
</evidence>
<feature type="compositionally biased region" description="Basic and acidic residues" evidence="3">
    <location>
        <begin position="228"/>
        <end position="249"/>
    </location>
</feature>
<dbReference type="PANTHER" id="PTHR44943:SF8">
    <property type="entry name" value="TPR REPEAT-CONTAINING PROTEIN MJ0263"/>
    <property type="match status" value="1"/>
</dbReference>
<dbReference type="SMART" id="SM00028">
    <property type="entry name" value="TPR"/>
    <property type="match status" value="5"/>
</dbReference>
<evidence type="ECO:0000256" key="2">
    <source>
        <dbReference type="ARBA" id="ARBA00022803"/>
    </source>
</evidence>
<evidence type="ECO:0000256" key="3">
    <source>
        <dbReference type="SAM" id="MobiDB-lite"/>
    </source>
</evidence>